<keyword evidence="2" id="KW-1003">Cell membrane</keyword>
<dbReference type="Pfam" id="PF09924">
    <property type="entry name" value="LPG_synthase_C"/>
    <property type="match status" value="1"/>
</dbReference>
<dbReference type="AlphaFoldDB" id="A0A3B1CD88"/>
<comment type="subcellular location">
    <subcellularLocation>
        <location evidence="1">Cell membrane</location>
        <topology evidence="1">Multi-pass membrane protein</topology>
    </subcellularLocation>
</comment>
<protein>
    <recommendedName>
        <fullName evidence="6">Phosphatidylglycerol lysyltransferase C-terminal domain-containing protein</fullName>
    </recommendedName>
</protein>
<dbReference type="PANTHER" id="PTHR34697:SF2">
    <property type="entry name" value="PHOSPHATIDYLGLYCEROL LYSYLTRANSFERASE"/>
    <property type="match status" value="1"/>
</dbReference>
<keyword evidence="3" id="KW-0812">Transmembrane</keyword>
<name>A0A3B1CD88_9ZZZZ</name>
<sequence>MSAKQYSAPDALSDGAAKRWEYLKAYGTNSLSFHTFQPGLDYYEIHPHGYIAYKDFGPARFVLCDPVCDKSDMGLMLERLDRSHKRITFFHLTETSANILDGMGYYVNEMGEEAVIDIPEYTFAGRRKMDIRHLHNRGRKDGVEVREIYGDDNIYEQARRISISWLKDLKKTSNELWFITRRPIYSDYFCVRKFYGFIDGQVVAYVYFDPVWDGNELKGYCPSILRNRPEAPKGALAWIIHEALQKFKAEHAGKLYLGLMPFYNLEDDINNRYCHSPYTKKLLEWVYKSKITNSFYGFRSLTFHKQRYSANSSKVYMATKSRFPAFDLLFSALMVGFFKPFNKGL</sequence>
<evidence type="ECO:0000256" key="3">
    <source>
        <dbReference type="ARBA" id="ARBA00022692"/>
    </source>
</evidence>
<evidence type="ECO:0000259" key="6">
    <source>
        <dbReference type="Pfam" id="PF09924"/>
    </source>
</evidence>
<evidence type="ECO:0000256" key="1">
    <source>
        <dbReference type="ARBA" id="ARBA00004651"/>
    </source>
</evidence>
<dbReference type="GO" id="GO:0055091">
    <property type="term" value="P:phospholipid homeostasis"/>
    <property type="evidence" value="ECO:0007669"/>
    <property type="project" value="TreeGrafter"/>
</dbReference>
<evidence type="ECO:0000313" key="7">
    <source>
        <dbReference type="EMBL" id="VAX14767.1"/>
    </source>
</evidence>
<evidence type="ECO:0000256" key="4">
    <source>
        <dbReference type="ARBA" id="ARBA00022989"/>
    </source>
</evidence>
<proteinExistence type="predicted"/>
<dbReference type="PANTHER" id="PTHR34697">
    <property type="entry name" value="PHOSPHATIDYLGLYCEROL LYSYLTRANSFERASE"/>
    <property type="match status" value="1"/>
</dbReference>
<dbReference type="GO" id="GO:0016755">
    <property type="term" value="F:aminoacyltransferase activity"/>
    <property type="evidence" value="ECO:0007669"/>
    <property type="project" value="TreeGrafter"/>
</dbReference>
<dbReference type="GO" id="GO:0005886">
    <property type="term" value="C:plasma membrane"/>
    <property type="evidence" value="ECO:0007669"/>
    <property type="project" value="UniProtKB-SubCell"/>
</dbReference>
<feature type="domain" description="Phosphatidylglycerol lysyltransferase C-terminal" evidence="6">
    <location>
        <begin position="21"/>
        <end position="318"/>
    </location>
</feature>
<reference evidence="7" key="1">
    <citation type="submission" date="2018-06" db="EMBL/GenBank/DDBJ databases">
        <authorList>
            <person name="Zhirakovskaya E."/>
        </authorList>
    </citation>
    <scope>NUCLEOTIDE SEQUENCE</scope>
</reference>
<dbReference type="InterPro" id="IPR024320">
    <property type="entry name" value="LPG_synthase_C"/>
</dbReference>
<accession>A0A3B1CD88</accession>
<evidence type="ECO:0000256" key="5">
    <source>
        <dbReference type="ARBA" id="ARBA00023136"/>
    </source>
</evidence>
<organism evidence="7">
    <name type="scientific">hydrothermal vent metagenome</name>
    <dbReference type="NCBI Taxonomy" id="652676"/>
    <lineage>
        <taxon>unclassified sequences</taxon>
        <taxon>metagenomes</taxon>
        <taxon>ecological metagenomes</taxon>
    </lineage>
</organism>
<gene>
    <name evidence="7" type="ORF">MNBD_NITROSPINAE04-811</name>
</gene>
<dbReference type="InterPro" id="IPR051211">
    <property type="entry name" value="PG_lysyltransferase"/>
</dbReference>
<dbReference type="EMBL" id="UOGA01000010">
    <property type="protein sequence ID" value="VAX14767.1"/>
    <property type="molecule type" value="Genomic_DNA"/>
</dbReference>
<evidence type="ECO:0000256" key="2">
    <source>
        <dbReference type="ARBA" id="ARBA00022475"/>
    </source>
</evidence>
<keyword evidence="4" id="KW-1133">Transmembrane helix</keyword>
<keyword evidence="5" id="KW-0472">Membrane</keyword>